<dbReference type="OrthoDB" id="6347512at2759"/>
<keyword evidence="6" id="KW-0137">Centromere</keyword>
<comment type="similarity">
    <text evidence="3">Belongs to the CENP-I/CTF3 family.</text>
</comment>
<dbReference type="EMBL" id="SOZI01000028">
    <property type="protein sequence ID" value="TNY22277.1"/>
    <property type="molecule type" value="Genomic_DNA"/>
</dbReference>
<sequence>MASDDEIAWLLARLGLFLTVDANEVEGEVVVELFTALECLVGQHGLGEASLNKGYDLALGGQLPTSQSLRLLPLLLPRAPLPLGPVLLTVSVLGEASHSLPPRAGKVDYAVQRRALEQLIVLLELGGVSQQGRDALDRLYGVIERGLLYRTLREPTAALLRLVMRRHHVQPDRVDEARSLLERDPAPPASLVRLLEEYRSHEPDRVYQSRKRARGRPEHSQELEAWSMTASTVLNEGANDGETGEGREHKRRRSMHGLRYPSPSTRPDRPVTPLSEVASLAELGDKVETVALPSQAASVLSAASRSTHRSRLPDEDRVRSWVFLLRSGYENDSEHLARLSHWIVSQLGHELYDVEPTEEGEARIEDLLCRMRAICELGGELIEALEPFLAELLLEWDGDMHRKAVFDLVALLKPFGWQDLESHFLGRLRTLATTASADWIAGLVGCLSALIGNLAVRDNWDLETPVSTAFGGLDDGAPYLAALEGILAFTDEVILSATLRFPTSLVLRTAALSFYESALALPLELDLPVIVLPSPAFTYICLLAGEVMSVSRICGIVARLREALTGRDSAIVKSQEGSKPELVASLNGRLITLVGALWQRKFLADDAVMGLPAETIALLNKAGEGRSQQVANSQSVTTHGALAVLARDCLSVLAAQDGKSADGLVGPVTLASLKQLSKDPAVLHISFNEFRPRLIEYLEDKGATGLSAFLFSSLSSLVERRKSGAGPGAAQ</sequence>
<evidence type="ECO:0000256" key="3">
    <source>
        <dbReference type="ARBA" id="ARBA00005470"/>
    </source>
</evidence>
<keyword evidence="10" id="KW-1185">Reference proteome</keyword>
<dbReference type="Proteomes" id="UP000311382">
    <property type="component" value="Unassembled WGS sequence"/>
</dbReference>
<evidence type="ECO:0000256" key="6">
    <source>
        <dbReference type="ARBA" id="ARBA00023328"/>
    </source>
</evidence>
<keyword evidence="8" id="KW-0732">Signal</keyword>
<evidence type="ECO:0000256" key="4">
    <source>
        <dbReference type="ARBA" id="ARBA00022454"/>
    </source>
</evidence>
<evidence type="ECO:0000313" key="10">
    <source>
        <dbReference type="Proteomes" id="UP000311382"/>
    </source>
</evidence>
<feature type="non-terminal residue" evidence="9">
    <location>
        <position position="1"/>
    </location>
</feature>
<name>A0A5C5FZG7_9BASI</name>
<proteinExistence type="inferred from homology"/>
<reference evidence="9 10" key="1">
    <citation type="submission" date="2019-03" db="EMBL/GenBank/DDBJ databases">
        <title>Rhodosporidium diobovatum UCD-FST 08-225 genome sequencing, assembly, and annotation.</title>
        <authorList>
            <person name="Fakankun I.U."/>
            <person name="Fristensky B."/>
            <person name="Levin D.B."/>
        </authorList>
    </citation>
    <scope>NUCLEOTIDE SEQUENCE [LARGE SCALE GENOMIC DNA]</scope>
    <source>
        <strain evidence="9 10">UCD-FST 08-225</strain>
    </source>
</reference>
<feature type="region of interest" description="Disordered" evidence="7">
    <location>
        <begin position="203"/>
        <end position="272"/>
    </location>
</feature>
<dbReference type="GO" id="GO:0000939">
    <property type="term" value="C:inner kinetochore"/>
    <property type="evidence" value="ECO:0007669"/>
    <property type="project" value="TreeGrafter"/>
</dbReference>
<evidence type="ECO:0000256" key="8">
    <source>
        <dbReference type="SAM" id="SignalP"/>
    </source>
</evidence>
<dbReference type="PANTHER" id="PTHR48208">
    <property type="entry name" value="CENTROMERE PROTEIN I"/>
    <property type="match status" value="1"/>
</dbReference>
<organism evidence="9 10">
    <name type="scientific">Rhodotorula diobovata</name>
    <dbReference type="NCBI Taxonomy" id="5288"/>
    <lineage>
        <taxon>Eukaryota</taxon>
        <taxon>Fungi</taxon>
        <taxon>Dikarya</taxon>
        <taxon>Basidiomycota</taxon>
        <taxon>Pucciniomycotina</taxon>
        <taxon>Microbotryomycetes</taxon>
        <taxon>Sporidiobolales</taxon>
        <taxon>Sporidiobolaceae</taxon>
        <taxon>Rhodotorula</taxon>
    </lineage>
</organism>
<dbReference type="PANTHER" id="PTHR48208:SF2">
    <property type="entry name" value="CENTROMERE PROTEIN I"/>
    <property type="match status" value="1"/>
</dbReference>
<dbReference type="GO" id="GO:0000070">
    <property type="term" value="P:mitotic sister chromatid segregation"/>
    <property type="evidence" value="ECO:0007669"/>
    <property type="project" value="TreeGrafter"/>
</dbReference>
<accession>A0A5C5FZG7</accession>
<comment type="caution">
    <text evidence="9">The sequence shown here is derived from an EMBL/GenBank/DDBJ whole genome shotgun (WGS) entry which is preliminary data.</text>
</comment>
<evidence type="ECO:0000256" key="7">
    <source>
        <dbReference type="SAM" id="MobiDB-lite"/>
    </source>
</evidence>
<dbReference type="InterPro" id="IPR012485">
    <property type="entry name" value="CENP-I"/>
</dbReference>
<keyword evidence="4" id="KW-0158">Chromosome</keyword>
<keyword evidence="5" id="KW-0539">Nucleus</keyword>
<dbReference type="GO" id="GO:0034080">
    <property type="term" value="P:CENP-A containing chromatin assembly"/>
    <property type="evidence" value="ECO:0007669"/>
    <property type="project" value="TreeGrafter"/>
</dbReference>
<comment type="subcellular location">
    <subcellularLocation>
        <location evidence="2">Chromosome</location>
        <location evidence="2">Centromere</location>
    </subcellularLocation>
    <subcellularLocation>
        <location evidence="1">Nucleus</location>
    </subcellularLocation>
</comment>
<dbReference type="Pfam" id="PF07778">
    <property type="entry name" value="CENP-I"/>
    <property type="match status" value="1"/>
</dbReference>
<evidence type="ECO:0000256" key="1">
    <source>
        <dbReference type="ARBA" id="ARBA00004123"/>
    </source>
</evidence>
<feature type="chain" id="PRO_5022772026" evidence="8">
    <location>
        <begin position="23"/>
        <end position="731"/>
    </location>
</feature>
<feature type="signal peptide" evidence="8">
    <location>
        <begin position="1"/>
        <end position="22"/>
    </location>
</feature>
<evidence type="ECO:0000313" key="9">
    <source>
        <dbReference type="EMBL" id="TNY22277.1"/>
    </source>
</evidence>
<dbReference type="GO" id="GO:0005634">
    <property type="term" value="C:nucleus"/>
    <property type="evidence" value="ECO:0007669"/>
    <property type="project" value="UniProtKB-SubCell"/>
</dbReference>
<evidence type="ECO:0000256" key="5">
    <source>
        <dbReference type="ARBA" id="ARBA00023242"/>
    </source>
</evidence>
<protein>
    <submittedName>
        <fullName evidence="9">Uncharacterized protein</fullName>
    </submittedName>
</protein>
<dbReference type="STRING" id="5288.A0A5C5FZG7"/>
<evidence type="ECO:0000256" key="2">
    <source>
        <dbReference type="ARBA" id="ARBA00004584"/>
    </source>
</evidence>
<gene>
    <name evidence="9" type="ORF">DMC30DRAFT_445439</name>
</gene>
<dbReference type="AlphaFoldDB" id="A0A5C5FZG7"/>